<proteinExistence type="predicted"/>
<evidence type="ECO:0000313" key="1">
    <source>
        <dbReference type="EMBL" id="PVH99973.1"/>
    </source>
</evidence>
<evidence type="ECO:0008006" key="3">
    <source>
        <dbReference type="Google" id="ProtNLM"/>
    </source>
</evidence>
<dbReference type="PANTHER" id="PTHR47064:SF2">
    <property type="entry name" value="SMP-30_GLUCONOLACTONASE_LRE-LIKE REGION DOMAIN-CONTAINING PROTEIN-RELATED"/>
    <property type="match status" value="1"/>
</dbReference>
<dbReference type="STRING" id="97972.A0A2V1DRJ2"/>
<keyword evidence="2" id="KW-1185">Reference proteome</keyword>
<dbReference type="Proteomes" id="UP000244855">
    <property type="component" value="Unassembled WGS sequence"/>
</dbReference>
<reference evidence="1 2" key="1">
    <citation type="journal article" date="2018" name="Sci. Rep.">
        <title>Comparative genomics provides insights into the lifestyle and reveals functional heterogeneity of dark septate endophytic fungi.</title>
        <authorList>
            <person name="Knapp D.G."/>
            <person name="Nemeth J.B."/>
            <person name="Barry K."/>
            <person name="Hainaut M."/>
            <person name="Henrissat B."/>
            <person name="Johnson J."/>
            <person name="Kuo A."/>
            <person name="Lim J.H.P."/>
            <person name="Lipzen A."/>
            <person name="Nolan M."/>
            <person name="Ohm R.A."/>
            <person name="Tamas L."/>
            <person name="Grigoriev I.V."/>
            <person name="Spatafora J.W."/>
            <person name="Nagy L.G."/>
            <person name="Kovacs G.M."/>
        </authorList>
    </citation>
    <scope>NUCLEOTIDE SEQUENCE [LARGE SCALE GENOMIC DNA]</scope>
    <source>
        <strain evidence="1 2">DSE2036</strain>
    </source>
</reference>
<sequence>MCSPNGMALSPGRCHLYIRDTAAAGLSAPISLDVPSPGPEGILYSNTWTRTIYKFDLVDDGRASVNKRLIHYDAIGTVPDGLNVARNGYVVTATGNGLSVLN</sequence>
<dbReference type="OrthoDB" id="423498at2759"/>
<dbReference type="AlphaFoldDB" id="A0A2V1DRJ2"/>
<dbReference type="InterPro" id="IPR052988">
    <property type="entry name" value="Oryzine_lactonohydrolase"/>
</dbReference>
<dbReference type="PANTHER" id="PTHR47064">
    <property type="entry name" value="PUTATIVE (AFU_ORTHOLOGUE AFUA_1G08990)-RELATED"/>
    <property type="match status" value="1"/>
</dbReference>
<dbReference type="SUPFAM" id="SSF63829">
    <property type="entry name" value="Calcium-dependent phosphotriesterase"/>
    <property type="match status" value="1"/>
</dbReference>
<dbReference type="Gene3D" id="2.120.10.30">
    <property type="entry name" value="TolB, C-terminal domain"/>
    <property type="match status" value="1"/>
</dbReference>
<accession>A0A2V1DRJ2</accession>
<name>A0A2V1DRJ2_9PLEO</name>
<dbReference type="EMBL" id="KZ805381">
    <property type="protein sequence ID" value="PVH99973.1"/>
    <property type="molecule type" value="Genomic_DNA"/>
</dbReference>
<evidence type="ECO:0000313" key="2">
    <source>
        <dbReference type="Proteomes" id="UP000244855"/>
    </source>
</evidence>
<organism evidence="1 2">
    <name type="scientific">Periconia macrospinosa</name>
    <dbReference type="NCBI Taxonomy" id="97972"/>
    <lineage>
        <taxon>Eukaryota</taxon>
        <taxon>Fungi</taxon>
        <taxon>Dikarya</taxon>
        <taxon>Ascomycota</taxon>
        <taxon>Pezizomycotina</taxon>
        <taxon>Dothideomycetes</taxon>
        <taxon>Pleosporomycetidae</taxon>
        <taxon>Pleosporales</taxon>
        <taxon>Massarineae</taxon>
        <taxon>Periconiaceae</taxon>
        <taxon>Periconia</taxon>
    </lineage>
</organism>
<dbReference type="InterPro" id="IPR011042">
    <property type="entry name" value="6-blade_b-propeller_TolB-like"/>
</dbReference>
<protein>
    <recommendedName>
        <fullName evidence="3">SMP-30/Gluconolactonase/LRE-like region domain-containing protein</fullName>
    </recommendedName>
</protein>
<gene>
    <name evidence="1" type="ORF">DM02DRAFT_655847</name>
</gene>